<dbReference type="RefSeq" id="WP_202859034.1">
    <property type="nucleotide sequence ID" value="NZ_JAEUGD010000066.1"/>
</dbReference>
<protein>
    <submittedName>
        <fullName evidence="1">Uncharacterized protein</fullName>
    </submittedName>
</protein>
<proteinExistence type="predicted"/>
<accession>A0A937G6V5</accession>
<dbReference type="Proteomes" id="UP000614216">
    <property type="component" value="Unassembled WGS sequence"/>
</dbReference>
<dbReference type="EMBL" id="JAEUGD010000066">
    <property type="protein sequence ID" value="MBL6449516.1"/>
    <property type="molecule type" value="Genomic_DNA"/>
</dbReference>
<comment type="caution">
    <text evidence="1">The sequence shown here is derived from an EMBL/GenBank/DDBJ whole genome shotgun (WGS) entry which is preliminary data.</text>
</comment>
<keyword evidence="2" id="KW-1185">Reference proteome</keyword>
<organism evidence="1 2">
    <name type="scientific">Fulvivirga marina</name>
    <dbReference type="NCBI Taxonomy" id="2494733"/>
    <lineage>
        <taxon>Bacteria</taxon>
        <taxon>Pseudomonadati</taxon>
        <taxon>Bacteroidota</taxon>
        <taxon>Cytophagia</taxon>
        <taxon>Cytophagales</taxon>
        <taxon>Fulvivirgaceae</taxon>
        <taxon>Fulvivirga</taxon>
    </lineage>
</organism>
<name>A0A937G6V5_9BACT</name>
<dbReference type="AlphaFoldDB" id="A0A937G6V5"/>
<reference evidence="1" key="1">
    <citation type="submission" date="2021-01" db="EMBL/GenBank/DDBJ databases">
        <title>Fulvivirga kasyanovii gen. nov., sp nov., a novel member of the phylum Bacteroidetes isolated from seawater in a mussel farm.</title>
        <authorList>
            <person name="Zhao L.-H."/>
            <person name="Wang Z.-J."/>
        </authorList>
    </citation>
    <scope>NUCLEOTIDE SEQUENCE</scope>
    <source>
        <strain evidence="1">29W222</strain>
    </source>
</reference>
<evidence type="ECO:0000313" key="1">
    <source>
        <dbReference type="EMBL" id="MBL6449516.1"/>
    </source>
</evidence>
<evidence type="ECO:0000313" key="2">
    <source>
        <dbReference type="Proteomes" id="UP000614216"/>
    </source>
</evidence>
<sequence>MSNQYLDKLLLITMFSIMFLSCLCWGKILLDGNGDEPILVESAVSEEVRTVKQIRNNATMLSGALVVLSRFVHIASGEED</sequence>
<gene>
    <name evidence="1" type="ORF">JMN32_24605</name>
</gene>